<evidence type="ECO:0000313" key="2">
    <source>
        <dbReference type="Proteomes" id="UP000887159"/>
    </source>
</evidence>
<accession>A0A8X6WDZ9</accession>
<name>A0A8X6WDZ9_TRICX</name>
<dbReference type="GO" id="GO:0003676">
    <property type="term" value="F:nucleic acid binding"/>
    <property type="evidence" value="ECO:0007669"/>
    <property type="project" value="InterPro"/>
</dbReference>
<keyword evidence="2" id="KW-1185">Reference proteome</keyword>
<proteinExistence type="predicted"/>
<reference evidence="1" key="1">
    <citation type="submission" date="2020-08" db="EMBL/GenBank/DDBJ databases">
        <title>Multicomponent nature underlies the extraordinary mechanical properties of spider dragline silk.</title>
        <authorList>
            <person name="Kono N."/>
            <person name="Nakamura H."/>
            <person name="Mori M."/>
            <person name="Yoshida Y."/>
            <person name="Ohtoshi R."/>
            <person name="Malay A.D."/>
            <person name="Moran D.A.P."/>
            <person name="Tomita M."/>
            <person name="Numata K."/>
            <person name="Arakawa K."/>
        </authorList>
    </citation>
    <scope>NUCLEOTIDE SEQUENCE</scope>
</reference>
<protein>
    <submittedName>
        <fullName evidence="1">Uncharacterized protein</fullName>
    </submittedName>
</protein>
<gene>
    <name evidence="1" type="primary">NCL1_29988</name>
    <name evidence="1" type="ORF">TNCV_1241431</name>
</gene>
<dbReference type="Gene3D" id="3.30.420.10">
    <property type="entry name" value="Ribonuclease H-like superfamily/Ribonuclease H"/>
    <property type="match status" value="1"/>
</dbReference>
<organism evidence="1 2">
    <name type="scientific">Trichonephila clavipes</name>
    <name type="common">Golden silk orbweaver</name>
    <name type="synonym">Nephila clavipes</name>
    <dbReference type="NCBI Taxonomy" id="2585209"/>
    <lineage>
        <taxon>Eukaryota</taxon>
        <taxon>Metazoa</taxon>
        <taxon>Ecdysozoa</taxon>
        <taxon>Arthropoda</taxon>
        <taxon>Chelicerata</taxon>
        <taxon>Arachnida</taxon>
        <taxon>Araneae</taxon>
        <taxon>Araneomorphae</taxon>
        <taxon>Entelegynae</taxon>
        <taxon>Araneoidea</taxon>
        <taxon>Nephilidae</taxon>
        <taxon>Trichonephila</taxon>
    </lineage>
</organism>
<dbReference type="Proteomes" id="UP000887159">
    <property type="component" value="Unassembled WGS sequence"/>
</dbReference>
<evidence type="ECO:0000313" key="1">
    <source>
        <dbReference type="EMBL" id="GFY33293.1"/>
    </source>
</evidence>
<sequence>MVTSLFLRHHGERTMAACIRRRHTGPSPGMMVWDAIGYTSRSPLVHINGTLNSERYISCVLCPLFEPCETLRFSRILHNGMLPV</sequence>
<dbReference type="AlphaFoldDB" id="A0A8X6WDZ9"/>
<comment type="caution">
    <text evidence="1">The sequence shown here is derived from an EMBL/GenBank/DDBJ whole genome shotgun (WGS) entry which is preliminary data.</text>
</comment>
<dbReference type="EMBL" id="BMAU01021409">
    <property type="protein sequence ID" value="GFY33293.1"/>
    <property type="molecule type" value="Genomic_DNA"/>
</dbReference>
<dbReference type="InterPro" id="IPR036397">
    <property type="entry name" value="RNaseH_sf"/>
</dbReference>